<keyword evidence="2 4" id="KW-0238">DNA-binding</keyword>
<dbReference type="Gene3D" id="1.10.357.10">
    <property type="entry name" value="Tetracycline Repressor, domain 2"/>
    <property type="match status" value="1"/>
</dbReference>
<feature type="DNA-binding region" description="H-T-H motif" evidence="4">
    <location>
        <begin position="38"/>
        <end position="57"/>
    </location>
</feature>
<proteinExistence type="predicted"/>
<dbReference type="Proteomes" id="UP001609175">
    <property type="component" value="Unassembled WGS sequence"/>
</dbReference>
<keyword evidence="3" id="KW-0804">Transcription</keyword>
<dbReference type="SUPFAM" id="SSF46689">
    <property type="entry name" value="Homeodomain-like"/>
    <property type="match status" value="1"/>
</dbReference>
<dbReference type="RefSeq" id="WP_395112948.1">
    <property type="nucleotide sequence ID" value="NZ_JBIMSO010000022.1"/>
</dbReference>
<name>A0ABW7JLT1_9NOCA</name>
<keyword evidence="1" id="KW-0805">Transcription regulation</keyword>
<evidence type="ECO:0000256" key="1">
    <source>
        <dbReference type="ARBA" id="ARBA00023015"/>
    </source>
</evidence>
<gene>
    <name evidence="6" type="ORF">ACHIPZ_04875</name>
</gene>
<dbReference type="PRINTS" id="PR00455">
    <property type="entry name" value="HTHTETR"/>
</dbReference>
<dbReference type="InterPro" id="IPR009057">
    <property type="entry name" value="Homeodomain-like_sf"/>
</dbReference>
<dbReference type="InterPro" id="IPR050109">
    <property type="entry name" value="HTH-type_TetR-like_transc_reg"/>
</dbReference>
<dbReference type="Gene3D" id="1.10.10.60">
    <property type="entry name" value="Homeodomain-like"/>
    <property type="match status" value="1"/>
</dbReference>
<dbReference type="PANTHER" id="PTHR30055:SF234">
    <property type="entry name" value="HTH-TYPE TRANSCRIPTIONAL REGULATOR BETI"/>
    <property type="match status" value="1"/>
</dbReference>
<evidence type="ECO:0000313" key="6">
    <source>
        <dbReference type="EMBL" id="MFH5207554.1"/>
    </source>
</evidence>
<feature type="domain" description="HTH tetR-type" evidence="5">
    <location>
        <begin position="15"/>
        <end position="75"/>
    </location>
</feature>
<comment type="caution">
    <text evidence="6">The sequence shown here is derived from an EMBL/GenBank/DDBJ whole genome shotgun (WGS) entry which is preliminary data.</text>
</comment>
<evidence type="ECO:0000256" key="2">
    <source>
        <dbReference type="ARBA" id="ARBA00023125"/>
    </source>
</evidence>
<evidence type="ECO:0000259" key="5">
    <source>
        <dbReference type="PROSITE" id="PS50977"/>
    </source>
</evidence>
<accession>A0ABW7JLT1</accession>
<dbReference type="PROSITE" id="PS50977">
    <property type="entry name" value="HTH_TETR_2"/>
    <property type="match status" value="1"/>
</dbReference>
<reference evidence="6 7" key="1">
    <citation type="submission" date="2024-10" db="EMBL/GenBank/DDBJ databases">
        <authorList>
            <person name="Riesco R."/>
        </authorList>
    </citation>
    <scope>NUCLEOTIDE SEQUENCE [LARGE SCALE GENOMIC DNA]</scope>
    <source>
        <strain evidence="6 7">NCIMB 15449</strain>
    </source>
</reference>
<dbReference type="InterPro" id="IPR001647">
    <property type="entry name" value="HTH_TetR"/>
</dbReference>
<dbReference type="EMBL" id="JBIMSO010000022">
    <property type="protein sequence ID" value="MFH5207554.1"/>
    <property type="molecule type" value="Genomic_DNA"/>
</dbReference>
<evidence type="ECO:0000256" key="3">
    <source>
        <dbReference type="ARBA" id="ARBA00023163"/>
    </source>
</evidence>
<protein>
    <submittedName>
        <fullName evidence="6">TetR/AcrR family transcriptional regulator</fullName>
    </submittedName>
</protein>
<evidence type="ECO:0000313" key="7">
    <source>
        <dbReference type="Proteomes" id="UP001609175"/>
    </source>
</evidence>
<organism evidence="6 7">
    <name type="scientific">Antrihabitans spumae</name>
    <dbReference type="NCBI Taxonomy" id="3373370"/>
    <lineage>
        <taxon>Bacteria</taxon>
        <taxon>Bacillati</taxon>
        <taxon>Actinomycetota</taxon>
        <taxon>Actinomycetes</taxon>
        <taxon>Mycobacteriales</taxon>
        <taxon>Nocardiaceae</taxon>
        <taxon>Antrihabitans</taxon>
    </lineage>
</organism>
<evidence type="ECO:0000256" key="4">
    <source>
        <dbReference type="PROSITE-ProRule" id="PRU00335"/>
    </source>
</evidence>
<sequence length="211" mass="22995">MVDSGRAARRDAVAEMKRTIILDAALAVFEADGLEGASMRTIAKAAGYTPGAIYAYFPSKEHIYAAALGASLDRLRIAVEESAISVNGRERFIASGLAFFDFYDTNPRDLDLGFYLFRGGMRPHGLSAELNAELNGKLLAALDPVRSAGRDLGVDDDEARVMTADVLAHASGLLLLAHTRRIDLFELDARQLMIRYLRRALAIVDETSCDD</sequence>
<dbReference type="PANTHER" id="PTHR30055">
    <property type="entry name" value="HTH-TYPE TRANSCRIPTIONAL REGULATOR RUTR"/>
    <property type="match status" value="1"/>
</dbReference>
<dbReference type="Pfam" id="PF00440">
    <property type="entry name" value="TetR_N"/>
    <property type="match status" value="1"/>
</dbReference>